<organism evidence="2 3">
    <name type="scientific">candidate division WWE3 bacterium</name>
    <dbReference type="NCBI Taxonomy" id="2053526"/>
    <lineage>
        <taxon>Bacteria</taxon>
        <taxon>Katanobacteria</taxon>
    </lineage>
</organism>
<proteinExistence type="predicted"/>
<dbReference type="Gene3D" id="1.20.1530.20">
    <property type="match status" value="1"/>
</dbReference>
<protein>
    <submittedName>
        <fullName evidence="2">Bile acid:sodium symporter</fullName>
    </submittedName>
</protein>
<keyword evidence="1" id="KW-0812">Transmembrane</keyword>
<evidence type="ECO:0000313" key="2">
    <source>
        <dbReference type="EMBL" id="MBE7525169.1"/>
    </source>
</evidence>
<feature type="transmembrane region" description="Helical" evidence="1">
    <location>
        <begin position="122"/>
        <end position="146"/>
    </location>
</feature>
<feature type="transmembrane region" description="Helical" evidence="1">
    <location>
        <begin position="259"/>
        <end position="277"/>
    </location>
</feature>
<dbReference type="Pfam" id="PF13593">
    <property type="entry name" value="SBF_like"/>
    <property type="match status" value="1"/>
</dbReference>
<evidence type="ECO:0000256" key="1">
    <source>
        <dbReference type="SAM" id="Phobius"/>
    </source>
</evidence>
<feature type="transmembrane region" description="Helical" evidence="1">
    <location>
        <begin position="189"/>
        <end position="208"/>
    </location>
</feature>
<dbReference type="PANTHER" id="PTHR10361:SF28">
    <property type="entry name" value="P3 PROTEIN-RELATED"/>
    <property type="match status" value="1"/>
</dbReference>
<keyword evidence="1" id="KW-0472">Membrane</keyword>
<evidence type="ECO:0000313" key="3">
    <source>
        <dbReference type="Proteomes" id="UP000710385"/>
    </source>
</evidence>
<comment type="caution">
    <text evidence="2">The sequence shown here is derived from an EMBL/GenBank/DDBJ whole genome shotgun (WGS) entry which is preliminary data.</text>
</comment>
<feature type="transmembrane region" description="Helical" evidence="1">
    <location>
        <begin position="228"/>
        <end position="252"/>
    </location>
</feature>
<dbReference type="InterPro" id="IPR016833">
    <property type="entry name" value="Put_Na-Bile_cotransptr"/>
</dbReference>
<keyword evidence="1" id="KW-1133">Transmembrane helix</keyword>
<dbReference type="PANTHER" id="PTHR10361">
    <property type="entry name" value="SODIUM-BILE ACID COTRANSPORTER"/>
    <property type="match status" value="1"/>
</dbReference>
<dbReference type="EMBL" id="JABTTY010000001">
    <property type="protein sequence ID" value="MBE7525169.1"/>
    <property type="molecule type" value="Genomic_DNA"/>
</dbReference>
<feature type="transmembrane region" description="Helical" evidence="1">
    <location>
        <begin position="95"/>
        <end position="115"/>
    </location>
</feature>
<dbReference type="InterPro" id="IPR004710">
    <property type="entry name" value="Bilac:Na_transpt"/>
</dbReference>
<name>A0A928TQ81_UNCKA</name>
<feature type="transmembrane region" description="Helical" evidence="1">
    <location>
        <begin position="158"/>
        <end position="177"/>
    </location>
</feature>
<reference evidence="2" key="1">
    <citation type="submission" date="2020-05" db="EMBL/GenBank/DDBJ databases">
        <title>High-Quality Genomes of Partial-Nitritation/Anammox System by Hierarchical Clustering Based Hybrid Assembly.</title>
        <authorList>
            <person name="Liu L."/>
            <person name="Wang Y."/>
            <person name="Che Y."/>
            <person name="Chen Y."/>
            <person name="Xia Y."/>
            <person name="Luo R."/>
            <person name="Cheng S.H."/>
            <person name="Zheng C."/>
            <person name="Zhang T."/>
        </authorList>
    </citation>
    <scope>NUCLEOTIDE SEQUENCE</scope>
    <source>
        <strain evidence="2">H1_PAT1</strain>
    </source>
</reference>
<gene>
    <name evidence="2" type="ORF">HS096_02130</name>
</gene>
<feature type="transmembrane region" description="Helical" evidence="1">
    <location>
        <begin position="66"/>
        <end position="89"/>
    </location>
</feature>
<dbReference type="AlphaFoldDB" id="A0A928TQ81"/>
<feature type="transmembrane region" description="Helical" evidence="1">
    <location>
        <begin position="289"/>
        <end position="308"/>
    </location>
</feature>
<feature type="transmembrane region" description="Helical" evidence="1">
    <location>
        <begin position="36"/>
        <end position="54"/>
    </location>
</feature>
<dbReference type="InterPro" id="IPR038770">
    <property type="entry name" value="Na+/solute_symporter_sf"/>
</dbReference>
<feature type="transmembrane region" description="Helical" evidence="1">
    <location>
        <begin position="12"/>
        <end position="30"/>
    </location>
</feature>
<dbReference type="Proteomes" id="UP000710385">
    <property type="component" value="Unassembled WGS sequence"/>
</dbReference>
<sequence>MKAVLDFISRYQLGLVLLALVAGFIIPEFFAPLNPLNSFFLMVIMFATGIRLDYAALLMQVKDWRTLLLAVSMMMVIMPFLITIPLKFFAPDWTLPFILAAAMPTGLTAPAVMAIMGGRTSLALLISVSTSVVAPFVVPIMLNVLIGETVAIDTVSMMTNISVVVIVPLLLAGIVQWKAGKKRIQKADAAIRMGNLAAFALVIASVTASSASSGAQTGAAWLGIGADGIIIVFLMIVFWFGIAWLAASLLAWRDKLDRLTIIFCLMYMNTTLGVWLADRFFRDTGIAPKLVAIFVATTIILPLFKLYIPAEKRRGYARIYAVEQT</sequence>
<accession>A0A928TQ81</accession>